<proteinExistence type="predicted"/>
<organism evidence="1 2">
    <name type="scientific">Streptomyces boetiae</name>
    <dbReference type="NCBI Taxonomy" id="3075541"/>
    <lineage>
        <taxon>Bacteria</taxon>
        <taxon>Bacillati</taxon>
        <taxon>Actinomycetota</taxon>
        <taxon>Actinomycetes</taxon>
        <taxon>Kitasatosporales</taxon>
        <taxon>Streptomycetaceae</taxon>
        <taxon>Streptomyces</taxon>
    </lineage>
</organism>
<keyword evidence="2" id="KW-1185">Reference proteome</keyword>
<gene>
    <name evidence="1" type="ORF">RM780_27735</name>
</gene>
<accession>A0ABU2LGJ8</accession>
<feature type="non-terminal residue" evidence="1">
    <location>
        <position position="111"/>
    </location>
</feature>
<evidence type="ECO:0000313" key="2">
    <source>
        <dbReference type="Proteomes" id="UP001183388"/>
    </source>
</evidence>
<evidence type="ECO:0000313" key="1">
    <source>
        <dbReference type="EMBL" id="MDT0310704.1"/>
    </source>
</evidence>
<sequence length="111" mass="12072">MDGEGQLARAERIGVAGADEAVAETARAHLRAARAAVERRHGPWARVTGAAADRVFSNLHRAEAQLLRLAPEPDLRWRGAVVLAQARRHLDASDPRLRMLEERLAGAGQVL</sequence>
<comment type="caution">
    <text evidence="1">The sequence shown here is derived from an EMBL/GenBank/DDBJ whole genome shotgun (WGS) entry which is preliminary data.</text>
</comment>
<dbReference type="Proteomes" id="UP001183388">
    <property type="component" value="Unassembled WGS sequence"/>
</dbReference>
<dbReference type="EMBL" id="JAVREN010000138">
    <property type="protein sequence ID" value="MDT0310704.1"/>
    <property type="molecule type" value="Genomic_DNA"/>
</dbReference>
<protein>
    <submittedName>
        <fullName evidence="1">Uncharacterized protein</fullName>
    </submittedName>
</protein>
<reference evidence="2" key="1">
    <citation type="submission" date="2023-07" db="EMBL/GenBank/DDBJ databases">
        <title>30 novel species of actinomycetes from the DSMZ collection.</title>
        <authorList>
            <person name="Nouioui I."/>
        </authorList>
    </citation>
    <scope>NUCLEOTIDE SEQUENCE [LARGE SCALE GENOMIC DNA]</scope>
    <source>
        <strain evidence="2">DSM 44917</strain>
    </source>
</reference>
<name>A0ABU2LGJ8_9ACTN</name>